<evidence type="ECO:0000256" key="1">
    <source>
        <dbReference type="ARBA" id="ARBA00022603"/>
    </source>
</evidence>
<dbReference type="InterPro" id="IPR001525">
    <property type="entry name" value="C5_MeTfrase"/>
</dbReference>
<keyword evidence="1" id="KW-0489">Methyltransferase</keyword>
<dbReference type="EMBL" id="JALLPJ020000312">
    <property type="protein sequence ID" value="KAL3795709.1"/>
    <property type="molecule type" value="Genomic_DNA"/>
</dbReference>
<dbReference type="GO" id="GO:0008168">
    <property type="term" value="F:methyltransferase activity"/>
    <property type="evidence" value="ECO:0007669"/>
    <property type="project" value="UniProtKB-KW"/>
</dbReference>
<accession>A0ABD3Q6W6</accession>
<evidence type="ECO:0000256" key="2">
    <source>
        <dbReference type="ARBA" id="ARBA00022679"/>
    </source>
</evidence>
<sequence length="183" mass="20442">MKHWKETLQRVRIDRSELIWLPGSPPCQAFSVVNTSGGVNDATNAEVTLEFLEVTKYAQLPFVTMENVPGILHDTLVHGTDTTKISYLKGVMSGLIDNFDDPTKRENVILFACKRGWKLPSCPVPTHGNADDLAPVVTCRDALRELEKIDPVSDEKLATLADGSKVWGYWEKTAFSDKFEGYK</sequence>
<evidence type="ECO:0008006" key="5">
    <source>
        <dbReference type="Google" id="ProtNLM"/>
    </source>
</evidence>
<dbReference type="Pfam" id="PF00145">
    <property type="entry name" value="DNA_methylase"/>
    <property type="match status" value="1"/>
</dbReference>
<dbReference type="Proteomes" id="UP001530400">
    <property type="component" value="Unassembled WGS sequence"/>
</dbReference>
<name>A0ABD3Q6W6_9STRA</name>
<dbReference type="Gene3D" id="3.40.50.150">
    <property type="entry name" value="Vaccinia Virus protein VP39"/>
    <property type="match status" value="1"/>
</dbReference>
<keyword evidence="4" id="KW-1185">Reference proteome</keyword>
<dbReference type="GO" id="GO:0032259">
    <property type="term" value="P:methylation"/>
    <property type="evidence" value="ECO:0007669"/>
    <property type="project" value="UniProtKB-KW"/>
</dbReference>
<gene>
    <name evidence="3" type="ORF">ACHAWO_004294</name>
</gene>
<evidence type="ECO:0000313" key="4">
    <source>
        <dbReference type="Proteomes" id="UP001530400"/>
    </source>
</evidence>
<organism evidence="3 4">
    <name type="scientific">Cyclotella atomus</name>
    <dbReference type="NCBI Taxonomy" id="382360"/>
    <lineage>
        <taxon>Eukaryota</taxon>
        <taxon>Sar</taxon>
        <taxon>Stramenopiles</taxon>
        <taxon>Ochrophyta</taxon>
        <taxon>Bacillariophyta</taxon>
        <taxon>Coscinodiscophyceae</taxon>
        <taxon>Thalassiosirophycidae</taxon>
        <taxon>Stephanodiscales</taxon>
        <taxon>Stephanodiscaceae</taxon>
        <taxon>Cyclotella</taxon>
    </lineage>
</organism>
<proteinExistence type="predicted"/>
<evidence type="ECO:0000313" key="3">
    <source>
        <dbReference type="EMBL" id="KAL3795709.1"/>
    </source>
</evidence>
<reference evidence="3 4" key="1">
    <citation type="submission" date="2024-10" db="EMBL/GenBank/DDBJ databases">
        <title>Updated reference genomes for cyclostephanoid diatoms.</title>
        <authorList>
            <person name="Roberts W.R."/>
            <person name="Alverson A.J."/>
        </authorList>
    </citation>
    <scope>NUCLEOTIDE SEQUENCE [LARGE SCALE GENOMIC DNA]</scope>
    <source>
        <strain evidence="3 4">AJA010-31</strain>
    </source>
</reference>
<keyword evidence="2" id="KW-0808">Transferase</keyword>
<dbReference type="AlphaFoldDB" id="A0ABD3Q6W6"/>
<dbReference type="SUPFAM" id="SSF53335">
    <property type="entry name" value="S-adenosyl-L-methionine-dependent methyltransferases"/>
    <property type="match status" value="1"/>
</dbReference>
<comment type="caution">
    <text evidence="3">The sequence shown here is derived from an EMBL/GenBank/DDBJ whole genome shotgun (WGS) entry which is preliminary data.</text>
</comment>
<protein>
    <recommendedName>
        <fullName evidence="5">DNA (cytosine-5-)-methyltransferase</fullName>
    </recommendedName>
</protein>
<dbReference type="InterPro" id="IPR029063">
    <property type="entry name" value="SAM-dependent_MTases_sf"/>
</dbReference>